<name>A0A939NFK2_PRORE</name>
<reference evidence="1" key="1">
    <citation type="submission" date="2021-03" db="EMBL/GenBank/DDBJ databases">
        <title>Molecular epidemiology and mechanisms of colistin and carbapenem resistance in Enterobacteriaceae from clinical isolates, the environment and porcine samples in Pretoria, South Africa.</title>
        <authorList>
            <person name="Bogoshi D."/>
            <person name="Mbelle N.M."/>
            <person name="Naidoo V."/>
            <person name="Osei Sekyere J."/>
        </authorList>
    </citation>
    <scope>NUCLEOTIDE SEQUENCE</scope>
    <source>
        <strain evidence="1">C052</strain>
    </source>
</reference>
<accession>A0A939NFK2</accession>
<sequence>MEQMRQMLKVAFNWLLGRSLAQHLDTSAVAATRHISSNRYDFINRNNNIVLEYQKKSLISLSLPKVIQGMTGEELSIIRNLTTKYPLEK</sequence>
<dbReference type="PANTHER" id="PTHR39576">
    <property type="entry name" value="ATTACHING AND EFFACING PROTEIN HOMOLOG-RELATED-RELATED"/>
    <property type="match status" value="1"/>
</dbReference>
<dbReference type="InterPro" id="IPR051715">
    <property type="entry name" value="Intimin-Invasin_domain"/>
</dbReference>
<dbReference type="GO" id="GO:0009279">
    <property type="term" value="C:cell outer membrane"/>
    <property type="evidence" value="ECO:0007669"/>
    <property type="project" value="TreeGrafter"/>
</dbReference>
<comment type="caution">
    <text evidence="1">The sequence shown here is derived from an EMBL/GenBank/DDBJ whole genome shotgun (WGS) entry which is preliminary data.</text>
</comment>
<evidence type="ECO:0000313" key="1">
    <source>
        <dbReference type="EMBL" id="MBO1916232.1"/>
    </source>
</evidence>
<dbReference type="Proteomes" id="UP000664477">
    <property type="component" value="Unassembled WGS sequence"/>
</dbReference>
<protein>
    <submittedName>
        <fullName evidence="1">Inverse autotransporter beta domain-containing protein</fullName>
    </submittedName>
</protein>
<gene>
    <name evidence="1" type="ORF">J4727_10800</name>
</gene>
<proteinExistence type="predicted"/>
<evidence type="ECO:0000313" key="2">
    <source>
        <dbReference type="Proteomes" id="UP000664477"/>
    </source>
</evidence>
<dbReference type="EMBL" id="JAGETQ010000052">
    <property type="protein sequence ID" value="MBO1916232.1"/>
    <property type="molecule type" value="Genomic_DNA"/>
</dbReference>
<dbReference type="AlphaFoldDB" id="A0A939NFK2"/>
<dbReference type="PANTHER" id="PTHR39576:SF2">
    <property type="entry name" value="ATTACHING AND EFFACING PROTEIN HOMOLOG-RELATED"/>
    <property type="match status" value="1"/>
</dbReference>
<dbReference type="InterPro" id="IPR038177">
    <property type="entry name" value="IAT_beta_sf"/>
</dbReference>
<organism evidence="1 2">
    <name type="scientific">Providencia rettgeri</name>
    <dbReference type="NCBI Taxonomy" id="587"/>
    <lineage>
        <taxon>Bacteria</taxon>
        <taxon>Pseudomonadati</taxon>
        <taxon>Pseudomonadota</taxon>
        <taxon>Gammaproteobacteria</taxon>
        <taxon>Enterobacterales</taxon>
        <taxon>Morganellaceae</taxon>
        <taxon>Providencia</taxon>
    </lineage>
</organism>
<dbReference type="Gene3D" id="2.40.160.160">
    <property type="entry name" value="Inverse autotransporter, beta-domain"/>
    <property type="match status" value="1"/>
</dbReference>